<dbReference type="AlphaFoldDB" id="A0AAW1QFI0"/>
<dbReference type="PANTHER" id="PTHR37096">
    <property type="entry name" value="YALI0E33429P"/>
    <property type="match status" value="1"/>
</dbReference>
<evidence type="ECO:0000313" key="1">
    <source>
        <dbReference type="EMBL" id="KAK9820185.1"/>
    </source>
</evidence>
<keyword evidence="2" id="KW-1185">Reference proteome</keyword>
<evidence type="ECO:0000313" key="2">
    <source>
        <dbReference type="Proteomes" id="UP001489004"/>
    </source>
</evidence>
<comment type="caution">
    <text evidence="1">The sequence shown here is derived from an EMBL/GenBank/DDBJ whole genome shotgun (WGS) entry which is preliminary data.</text>
</comment>
<dbReference type="InterPro" id="IPR051667">
    <property type="entry name" value="Archaeal_ATPase_domain"/>
</dbReference>
<dbReference type="Proteomes" id="UP001489004">
    <property type="component" value="Unassembled WGS sequence"/>
</dbReference>
<proteinExistence type="predicted"/>
<sequence>MGTYNQLFAVYAQARKAGHGPAAPYPVLALDEANVLYEWQQGDAQQQNDLRALLRYFVKVSKQEQEAHVILVTSAYGFQSWLCKEIGVQFHAAHVIGDFDELAAKAFFTEHALPAMRGVVGKVDVEDASWETIFEVCGGNAGLLLSAAAASESDWALGLRDVWREIMEKVRSGLRSPSGWATQQYITATKQLLAASYHAVNADDLAEALGDDGAAALDAMVKGKLLAYCPESAWARDVPVDAFDALSTNLDPREI</sequence>
<dbReference type="EMBL" id="JALJOR010000003">
    <property type="protein sequence ID" value="KAK9820185.1"/>
    <property type="molecule type" value="Genomic_DNA"/>
</dbReference>
<reference evidence="1 2" key="1">
    <citation type="journal article" date="2024" name="Nat. Commun.">
        <title>Phylogenomics reveals the evolutionary origins of lichenization in chlorophyte algae.</title>
        <authorList>
            <person name="Puginier C."/>
            <person name="Libourel C."/>
            <person name="Otte J."/>
            <person name="Skaloud P."/>
            <person name="Haon M."/>
            <person name="Grisel S."/>
            <person name="Petersen M."/>
            <person name="Berrin J.G."/>
            <person name="Delaux P.M."/>
            <person name="Dal Grande F."/>
            <person name="Keller J."/>
        </authorList>
    </citation>
    <scope>NUCLEOTIDE SEQUENCE [LARGE SCALE GENOMIC DNA]</scope>
    <source>
        <strain evidence="1 2">SAG 2043</strain>
    </source>
</reference>
<gene>
    <name evidence="1" type="ORF">WJX72_007257</name>
</gene>
<protein>
    <submittedName>
        <fullName evidence="1">Uncharacterized protein</fullName>
    </submittedName>
</protein>
<dbReference type="PANTHER" id="PTHR37096:SF1">
    <property type="entry name" value="AAA+ ATPASE DOMAIN-CONTAINING PROTEIN"/>
    <property type="match status" value="1"/>
</dbReference>
<organism evidence="1 2">
    <name type="scientific">[Myrmecia] bisecta</name>
    <dbReference type="NCBI Taxonomy" id="41462"/>
    <lineage>
        <taxon>Eukaryota</taxon>
        <taxon>Viridiplantae</taxon>
        <taxon>Chlorophyta</taxon>
        <taxon>core chlorophytes</taxon>
        <taxon>Trebouxiophyceae</taxon>
        <taxon>Trebouxiales</taxon>
        <taxon>Trebouxiaceae</taxon>
        <taxon>Myrmecia</taxon>
    </lineage>
</organism>
<accession>A0AAW1QFI0</accession>
<name>A0AAW1QFI0_9CHLO</name>